<keyword evidence="11" id="KW-1185">Reference proteome</keyword>
<feature type="transmembrane region" description="Helical" evidence="8">
    <location>
        <begin position="214"/>
        <end position="237"/>
    </location>
</feature>
<evidence type="ECO:0000313" key="11">
    <source>
        <dbReference type="Proteomes" id="UP000264002"/>
    </source>
</evidence>
<reference evidence="10 11" key="2">
    <citation type="submission" date="2018-09" db="EMBL/GenBank/DDBJ databases">
        <title>Genome of Sphaerochaeta halotolerans strain 4-11.</title>
        <authorList>
            <person name="Nazina T.N."/>
            <person name="Sokolova D.S."/>
        </authorList>
    </citation>
    <scope>NUCLEOTIDE SEQUENCE [LARGE SCALE GENOMIC DNA]</scope>
    <source>
        <strain evidence="10 11">4-11</strain>
    </source>
</reference>
<dbReference type="AlphaFoldDB" id="A0A372MJR7"/>
<feature type="transmembrane region" description="Helical" evidence="8">
    <location>
        <begin position="82"/>
        <end position="101"/>
    </location>
</feature>
<accession>A0A372MJR7</accession>
<dbReference type="Pfam" id="PF00528">
    <property type="entry name" value="BPD_transp_1"/>
    <property type="match status" value="1"/>
</dbReference>
<dbReference type="RefSeq" id="WP_117329384.1">
    <property type="nucleotide sequence ID" value="NZ_QUWK01000002.1"/>
</dbReference>
<name>A0A372MJR7_9SPIR</name>
<evidence type="ECO:0000256" key="3">
    <source>
        <dbReference type="ARBA" id="ARBA00022448"/>
    </source>
</evidence>
<dbReference type="InterPro" id="IPR051789">
    <property type="entry name" value="Bact_Polyamine_Transport"/>
</dbReference>
<dbReference type="InterPro" id="IPR035906">
    <property type="entry name" value="MetI-like_sf"/>
</dbReference>
<dbReference type="PANTHER" id="PTHR43848:SF2">
    <property type="entry name" value="PUTRESCINE TRANSPORT SYSTEM PERMEASE PROTEIN POTI"/>
    <property type="match status" value="1"/>
</dbReference>
<keyword evidence="7 8" id="KW-0472">Membrane</keyword>
<dbReference type="PANTHER" id="PTHR43848">
    <property type="entry name" value="PUTRESCINE TRANSPORT SYSTEM PERMEASE PROTEIN POTI"/>
    <property type="match status" value="1"/>
</dbReference>
<evidence type="ECO:0000313" key="10">
    <source>
        <dbReference type="EMBL" id="RFU95984.1"/>
    </source>
</evidence>
<feature type="transmembrane region" description="Helical" evidence="8">
    <location>
        <begin position="257"/>
        <end position="277"/>
    </location>
</feature>
<dbReference type="Gene3D" id="1.10.3720.10">
    <property type="entry name" value="MetI-like"/>
    <property type="match status" value="1"/>
</dbReference>
<evidence type="ECO:0000256" key="2">
    <source>
        <dbReference type="ARBA" id="ARBA00007069"/>
    </source>
</evidence>
<dbReference type="SUPFAM" id="SSF161098">
    <property type="entry name" value="MetI-like"/>
    <property type="match status" value="1"/>
</dbReference>
<evidence type="ECO:0000259" key="9">
    <source>
        <dbReference type="PROSITE" id="PS50928"/>
    </source>
</evidence>
<dbReference type="GO" id="GO:0005886">
    <property type="term" value="C:plasma membrane"/>
    <property type="evidence" value="ECO:0007669"/>
    <property type="project" value="UniProtKB-SubCell"/>
</dbReference>
<keyword evidence="5 8" id="KW-0812">Transmembrane</keyword>
<evidence type="ECO:0000256" key="8">
    <source>
        <dbReference type="RuleBase" id="RU363032"/>
    </source>
</evidence>
<evidence type="ECO:0000256" key="5">
    <source>
        <dbReference type="ARBA" id="ARBA00022692"/>
    </source>
</evidence>
<evidence type="ECO:0000256" key="1">
    <source>
        <dbReference type="ARBA" id="ARBA00004651"/>
    </source>
</evidence>
<feature type="transmembrane region" description="Helical" evidence="8">
    <location>
        <begin position="12"/>
        <end position="38"/>
    </location>
</feature>
<dbReference type="GO" id="GO:0055085">
    <property type="term" value="P:transmembrane transport"/>
    <property type="evidence" value="ECO:0007669"/>
    <property type="project" value="InterPro"/>
</dbReference>
<dbReference type="CDD" id="cd06261">
    <property type="entry name" value="TM_PBP2"/>
    <property type="match status" value="1"/>
</dbReference>
<comment type="similarity">
    <text evidence="2">Belongs to the binding-protein-dependent transport system permease family. CysTW subfamily.</text>
</comment>
<keyword evidence="6 8" id="KW-1133">Transmembrane helix</keyword>
<feature type="transmembrane region" description="Helical" evidence="8">
    <location>
        <begin position="155"/>
        <end position="176"/>
    </location>
</feature>
<sequence>MIRSLPSSKRYRGGFTLFIVLYFIFLFAPLVVTMVLAFNDSMYPSLPWQGFTLDWFFGNGPEKYGIFHDQTNLRSLYTSFKVALAVMIVSTFLGTCAAFLFEQENFRFKNALYFLMIAPLVIPGVILGISILMFSNTIGLFIENHMNVYASFLGPGFPLVVLGQSSFISTIVALVVSARLKKFDHTLEEAAYNLGANKAEVLWFITLKYLRPSIIGGAAMAFLMSFENFNTTIFLVGSQATLPINMYMQVRDGSTPVINAISFLLILGTSIFAVINLSKGNKKIL</sequence>
<dbReference type="EMBL" id="QUWK01000002">
    <property type="protein sequence ID" value="RFU95984.1"/>
    <property type="molecule type" value="Genomic_DNA"/>
</dbReference>
<evidence type="ECO:0000256" key="7">
    <source>
        <dbReference type="ARBA" id="ARBA00023136"/>
    </source>
</evidence>
<organism evidence="10 11">
    <name type="scientific">Sphaerochaeta halotolerans</name>
    <dbReference type="NCBI Taxonomy" id="2293840"/>
    <lineage>
        <taxon>Bacteria</taxon>
        <taxon>Pseudomonadati</taxon>
        <taxon>Spirochaetota</taxon>
        <taxon>Spirochaetia</taxon>
        <taxon>Spirochaetales</taxon>
        <taxon>Sphaerochaetaceae</taxon>
        <taxon>Sphaerochaeta</taxon>
    </lineage>
</organism>
<proteinExistence type="inferred from homology"/>
<dbReference type="Proteomes" id="UP000264002">
    <property type="component" value="Unassembled WGS sequence"/>
</dbReference>
<reference evidence="11" key="1">
    <citation type="submission" date="2018-08" db="EMBL/GenBank/DDBJ databases">
        <authorList>
            <person name="Grouzdev D.S."/>
            <person name="Krutkina M.S."/>
        </authorList>
    </citation>
    <scope>NUCLEOTIDE SEQUENCE [LARGE SCALE GENOMIC DNA]</scope>
    <source>
        <strain evidence="11">4-11</strain>
    </source>
</reference>
<dbReference type="InterPro" id="IPR000515">
    <property type="entry name" value="MetI-like"/>
</dbReference>
<gene>
    <name evidence="10" type="ORF">DYP60_02985</name>
</gene>
<feature type="domain" description="ABC transmembrane type-1" evidence="9">
    <location>
        <begin position="76"/>
        <end position="276"/>
    </location>
</feature>
<comment type="caution">
    <text evidence="10">The sequence shown here is derived from an EMBL/GenBank/DDBJ whole genome shotgun (WGS) entry which is preliminary data.</text>
</comment>
<dbReference type="PROSITE" id="PS50928">
    <property type="entry name" value="ABC_TM1"/>
    <property type="match status" value="1"/>
</dbReference>
<evidence type="ECO:0000256" key="6">
    <source>
        <dbReference type="ARBA" id="ARBA00022989"/>
    </source>
</evidence>
<protein>
    <submittedName>
        <fullName evidence="10">ABC transporter permease</fullName>
    </submittedName>
</protein>
<evidence type="ECO:0000256" key="4">
    <source>
        <dbReference type="ARBA" id="ARBA00022475"/>
    </source>
</evidence>
<keyword evidence="3 8" id="KW-0813">Transport</keyword>
<keyword evidence="4" id="KW-1003">Cell membrane</keyword>
<feature type="transmembrane region" description="Helical" evidence="8">
    <location>
        <begin position="113"/>
        <end position="135"/>
    </location>
</feature>
<comment type="subcellular location">
    <subcellularLocation>
        <location evidence="1 8">Cell membrane</location>
        <topology evidence="1 8">Multi-pass membrane protein</topology>
    </subcellularLocation>
</comment>